<dbReference type="InterPro" id="IPR035896">
    <property type="entry name" value="AN1-like_Znf"/>
</dbReference>
<dbReference type="Pfam" id="PF01428">
    <property type="entry name" value="zf-AN1"/>
    <property type="match status" value="1"/>
</dbReference>
<evidence type="ECO:0000259" key="9">
    <source>
        <dbReference type="PROSITE" id="PS51039"/>
    </source>
</evidence>
<dbReference type="FunFam" id="1.20.5.4770:FF:000001">
    <property type="entry name" value="Zinc finger AN1-type containing 6"/>
    <property type="match status" value="1"/>
</dbReference>
<feature type="region of interest" description="Disordered" evidence="7">
    <location>
        <begin position="225"/>
        <end position="249"/>
    </location>
</feature>
<sequence>MLSMADSVYMQSVPLCGAGLEGKLDEKAMVRCCESIHRKGSVEAGERVPLSDQGQLSRHGNTAYANERHAWAAVLGENGRVLAGQTLDINIAGEPKPNRPKGLKRAASATYRFFDYRGHLSSVPVPRAFPVKQPRVTVPLVRRVKTTIPVKLFACSTAITTGSTKIKLKRSELQTIKAELTQTKSNIDALLGHLEQIAEEQKANPDGKTKNDSSLRRVPATLGAAAGTKKDPAAAAAPPPPAAPTRSRFAAAAPGARLVLPGGLGPALSRRRSARARFLHSGPRRQKNMAQETNQTPGPMLCSTGCGFYGNPRTNGMCSVCYKEHLQRQQNSGRMSPMGTASGSNSPTSDSASVQRAEASLNNCEGAAGSTSEKSRNVPVAALPVTQQMTEMSISREDKITTPKTEVSEPVVTQPSPSVSQPSTSQSEEKAPELPKPKKNRCFMCRKKVGLTGFDCRCGNLFCGLHRYSDKHNCPYDYKAEAAAKIRKENPVVVAEKIQRI</sequence>
<feature type="compositionally biased region" description="Basic and acidic residues" evidence="7">
    <location>
        <begin position="427"/>
        <end position="436"/>
    </location>
</feature>
<keyword evidence="5" id="KW-0007">Acetylation</keyword>
<dbReference type="Gene3D" id="1.20.5.4770">
    <property type="match status" value="1"/>
</dbReference>
<dbReference type="PANTHER" id="PTHR10634">
    <property type="entry name" value="AN1-TYPE ZINC FINGER PROTEIN"/>
    <property type="match status" value="1"/>
</dbReference>
<dbReference type="GO" id="GO:0008270">
    <property type="term" value="F:zinc ion binding"/>
    <property type="evidence" value="ECO:0007669"/>
    <property type="project" value="UniProtKB-KW"/>
</dbReference>
<evidence type="ECO:0000313" key="11">
    <source>
        <dbReference type="Proteomes" id="UP001166674"/>
    </source>
</evidence>
<dbReference type="PANTHER" id="PTHR10634:SF26">
    <property type="entry name" value="AN1-TYPE ZINC FINGER PROTEIN 5"/>
    <property type="match status" value="1"/>
</dbReference>
<dbReference type="SMART" id="SM00154">
    <property type="entry name" value="ZnF_AN1"/>
    <property type="match status" value="1"/>
</dbReference>
<evidence type="ECO:0000256" key="7">
    <source>
        <dbReference type="SAM" id="MobiDB-lite"/>
    </source>
</evidence>
<accession>A0AA41T2T5</accession>
<dbReference type="InterPro" id="IPR000058">
    <property type="entry name" value="Znf_AN1"/>
</dbReference>
<feature type="compositionally biased region" description="Polar residues" evidence="7">
    <location>
        <begin position="329"/>
        <end position="354"/>
    </location>
</feature>
<feature type="domain" description="AN1-type" evidence="9">
    <location>
        <begin position="436"/>
        <end position="482"/>
    </location>
</feature>
<organism evidence="10 11">
    <name type="scientific">Sciurus carolinensis</name>
    <name type="common">Eastern gray squirrel</name>
    <dbReference type="NCBI Taxonomy" id="30640"/>
    <lineage>
        <taxon>Eukaryota</taxon>
        <taxon>Metazoa</taxon>
        <taxon>Chordata</taxon>
        <taxon>Craniata</taxon>
        <taxon>Vertebrata</taxon>
        <taxon>Euteleostomi</taxon>
        <taxon>Mammalia</taxon>
        <taxon>Eutheria</taxon>
        <taxon>Euarchontoglires</taxon>
        <taxon>Glires</taxon>
        <taxon>Rodentia</taxon>
        <taxon>Sciuromorpha</taxon>
        <taxon>Sciuridae</taxon>
        <taxon>Sciurinae</taxon>
        <taxon>Sciurini</taxon>
        <taxon>Sciurus</taxon>
    </lineage>
</organism>
<dbReference type="Pfam" id="PF01754">
    <property type="entry name" value="zf-A20"/>
    <property type="match status" value="1"/>
</dbReference>
<dbReference type="InterPro" id="IPR002653">
    <property type="entry name" value="Znf_A20"/>
</dbReference>
<name>A0AA41T2T5_SCICA</name>
<evidence type="ECO:0000313" key="10">
    <source>
        <dbReference type="EMBL" id="MBZ3882165.1"/>
    </source>
</evidence>
<feature type="domain" description="A20-type" evidence="8">
    <location>
        <begin position="296"/>
        <end position="330"/>
    </location>
</feature>
<keyword evidence="4" id="KW-0862">Zinc</keyword>
<gene>
    <name evidence="10" type="ORF">SUZIE_166570</name>
</gene>
<dbReference type="PROSITE" id="PS51039">
    <property type="entry name" value="ZF_AN1"/>
    <property type="match status" value="1"/>
</dbReference>
<dbReference type="SUPFAM" id="SSF118310">
    <property type="entry name" value="AN1-like Zinc finger"/>
    <property type="match status" value="1"/>
</dbReference>
<dbReference type="EMBL" id="JAATJV010380600">
    <property type="protein sequence ID" value="MBZ3882165.1"/>
    <property type="molecule type" value="Genomic_DNA"/>
</dbReference>
<evidence type="ECO:0000256" key="3">
    <source>
        <dbReference type="ARBA" id="ARBA00022771"/>
    </source>
</evidence>
<keyword evidence="3 6" id="KW-0863">Zinc-finger</keyword>
<reference evidence="10" key="1">
    <citation type="submission" date="2020-03" db="EMBL/GenBank/DDBJ databases">
        <title>Studies in the Genomics of Life Span.</title>
        <authorList>
            <person name="Glass D."/>
        </authorList>
    </citation>
    <scope>NUCLEOTIDE SEQUENCE</scope>
    <source>
        <strain evidence="10">SUZIE</strain>
        <tissue evidence="10">Muscle</tissue>
    </source>
</reference>
<evidence type="ECO:0000256" key="5">
    <source>
        <dbReference type="ARBA" id="ARBA00022990"/>
    </source>
</evidence>
<proteinExistence type="predicted"/>
<dbReference type="SMART" id="SM00259">
    <property type="entry name" value="ZnF_A20"/>
    <property type="match status" value="1"/>
</dbReference>
<evidence type="ECO:0000256" key="1">
    <source>
        <dbReference type="ARBA" id="ARBA00022553"/>
    </source>
</evidence>
<evidence type="ECO:0000259" key="8">
    <source>
        <dbReference type="PROSITE" id="PS51036"/>
    </source>
</evidence>
<dbReference type="AlphaFoldDB" id="A0AA41T2T5"/>
<dbReference type="Proteomes" id="UP001166674">
    <property type="component" value="Unassembled WGS sequence"/>
</dbReference>
<feature type="region of interest" description="Disordered" evidence="7">
    <location>
        <begin position="329"/>
        <end position="437"/>
    </location>
</feature>
<keyword evidence="2" id="KW-0479">Metal-binding</keyword>
<dbReference type="Gene3D" id="4.10.1110.10">
    <property type="entry name" value="AN1-like Zinc finger"/>
    <property type="match status" value="1"/>
</dbReference>
<evidence type="ECO:0000256" key="2">
    <source>
        <dbReference type="ARBA" id="ARBA00022723"/>
    </source>
</evidence>
<feature type="compositionally biased region" description="Low complexity" evidence="7">
    <location>
        <begin position="408"/>
        <end position="426"/>
    </location>
</feature>
<comment type="caution">
    <text evidence="10">The sequence shown here is derived from an EMBL/GenBank/DDBJ whole genome shotgun (WGS) entry which is preliminary data.</text>
</comment>
<dbReference type="InterPro" id="IPR050652">
    <property type="entry name" value="AN1_A20_ZnFinger"/>
</dbReference>
<dbReference type="GO" id="GO:0003677">
    <property type="term" value="F:DNA binding"/>
    <property type="evidence" value="ECO:0007669"/>
    <property type="project" value="InterPro"/>
</dbReference>
<evidence type="ECO:0000256" key="4">
    <source>
        <dbReference type="ARBA" id="ARBA00022833"/>
    </source>
</evidence>
<keyword evidence="1" id="KW-0597">Phosphoprotein</keyword>
<evidence type="ECO:0000256" key="6">
    <source>
        <dbReference type="PROSITE-ProRule" id="PRU00451"/>
    </source>
</evidence>
<protein>
    <submittedName>
        <fullName evidence="10">AN1-type zinc finger protein 5</fullName>
    </submittedName>
</protein>
<dbReference type="FunFam" id="4.10.1110.10:FF:000001">
    <property type="entry name" value="Zinc finger AN1-type containing 6"/>
    <property type="match status" value="1"/>
</dbReference>
<keyword evidence="11" id="KW-1185">Reference proteome</keyword>
<dbReference type="SUPFAM" id="SSF57716">
    <property type="entry name" value="Glucocorticoid receptor-like (DNA-binding domain)"/>
    <property type="match status" value="1"/>
</dbReference>
<dbReference type="PROSITE" id="PS51036">
    <property type="entry name" value="ZF_A20"/>
    <property type="match status" value="1"/>
</dbReference>